<dbReference type="EMBL" id="JAAOIW010000002">
    <property type="protein sequence ID" value="NHN29420.1"/>
    <property type="molecule type" value="Genomic_DNA"/>
</dbReference>
<name>A0ABX0IZL1_9BACL</name>
<proteinExistence type="predicted"/>
<sequence>MCWFVCDMINPITNRLIGAAAALIKRFFYVRSCPDLYETIKDLLKWLIIHKRQ</sequence>
<evidence type="ECO:0000313" key="1">
    <source>
        <dbReference type="EMBL" id="NHN29420.1"/>
    </source>
</evidence>
<keyword evidence="2" id="KW-1185">Reference proteome</keyword>
<organism evidence="1 2">
    <name type="scientific">Paenibacillus agricola</name>
    <dbReference type="NCBI Taxonomy" id="2716264"/>
    <lineage>
        <taxon>Bacteria</taxon>
        <taxon>Bacillati</taxon>
        <taxon>Bacillota</taxon>
        <taxon>Bacilli</taxon>
        <taxon>Bacillales</taxon>
        <taxon>Paenibacillaceae</taxon>
        <taxon>Paenibacillus</taxon>
    </lineage>
</organism>
<dbReference type="RefSeq" id="WP_166147363.1">
    <property type="nucleotide sequence ID" value="NZ_JAAOIW010000002.1"/>
</dbReference>
<reference evidence="1" key="1">
    <citation type="submission" date="2020-03" db="EMBL/GenBank/DDBJ databases">
        <title>Draft sequencing of Paenibacilllus sp. S3N08.</title>
        <authorList>
            <person name="Kim D.-U."/>
        </authorList>
    </citation>
    <scope>NUCLEOTIDE SEQUENCE</scope>
    <source>
        <strain evidence="1">S3N08</strain>
    </source>
</reference>
<accession>A0ABX0IZL1</accession>
<protein>
    <submittedName>
        <fullName evidence="1">Uncharacterized protein</fullName>
    </submittedName>
</protein>
<dbReference type="Proteomes" id="UP001165962">
    <property type="component" value="Unassembled WGS sequence"/>
</dbReference>
<evidence type="ECO:0000313" key="2">
    <source>
        <dbReference type="Proteomes" id="UP001165962"/>
    </source>
</evidence>
<comment type="caution">
    <text evidence="1">The sequence shown here is derived from an EMBL/GenBank/DDBJ whole genome shotgun (WGS) entry which is preliminary data.</text>
</comment>
<gene>
    <name evidence="1" type="ORF">G9U52_06195</name>
</gene>